<comment type="subcellular location">
    <subcellularLocation>
        <location evidence="1">Cell membrane</location>
        <topology evidence="1">Multi-pass membrane protein</topology>
    </subcellularLocation>
</comment>
<feature type="domain" description="Major facilitator superfamily (MFS) profile" evidence="6">
    <location>
        <begin position="23"/>
        <end position="505"/>
    </location>
</feature>
<evidence type="ECO:0000313" key="8">
    <source>
        <dbReference type="Proteomes" id="UP000805614"/>
    </source>
</evidence>
<feature type="transmembrane region" description="Helical" evidence="5">
    <location>
        <begin position="482"/>
        <end position="500"/>
    </location>
</feature>
<reference evidence="7 8" key="1">
    <citation type="submission" date="2020-06" db="EMBL/GenBank/DDBJ databases">
        <title>Actinomadura xiongansis sp. nov., isolated from soil of Baiyangdian.</title>
        <authorList>
            <person name="Zhang X."/>
        </authorList>
    </citation>
    <scope>NUCLEOTIDE SEQUENCE [LARGE SCALE GENOMIC DNA]</scope>
    <source>
        <strain evidence="7 8">HBUM206468</strain>
    </source>
</reference>
<dbReference type="Gene3D" id="1.10.10.10">
    <property type="entry name" value="Winged helix-like DNA-binding domain superfamily/Winged helix DNA-binding domain"/>
    <property type="match status" value="1"/>
</dbReference>
<dbReference type="PANTHER" id="PTHR23501">
    <property type="entry name" value="MAJOR FACILITATOR SUPERFAMILY"/>
    <property type="match status" value="1"/>
</dbReference>
<dbReference type="Gene3D" id="1.20.1250.20">
    <property type="entry name" value="MFS general substrate transporter like domains"/>
    <property type="match status" value="1"/>
</dbReference>
<keyword evidence="2 5" id="KW-0812">Transmembrane</keyword>
<evidence type="ECO:0000256" key="2">
    <source>
        <dbReference type="ARBA" id="ARBA00022692"/>
    </source>
</evidence>
<feature type="transmembrane region" description="Helical" evidence="5">
    <location>
        <begin position="342"/>
        <end position="362"/>
    </location>
</feature>
<dbReference type="RefSeq" id="WP_187242863.1">
    <property type="nucleotide sequence ID" value="NZ_BAAAOK010000028.1"/>
</dbReference>
<dbReference type="SUPFAM" id="SSF46785">
    <property type="entry name" value="Winged helix' DNA-binding domain"/>
    <property type="match status" value="1"/>
</dbReference>
<dbReference type="InterPro" id="IPR011701">
    <property type="entry name" value="MFS"/>
</dbReference>
<evidence type="ECO:0000256" key="3">
    <source>
        <dbReference type="ARBA" id="ARBA00022989"/>
    </source>
</evidence>
<name>A0ABR7LMM2_9ACTN</name>
<dbReference type="InterPro" id="IPR020846">
    <property type="entry name" value="MFS_dom"/>
</dbReference>
<feature type="transmembrane region" description="Helical" evidence="5">
    <location>
        <begin position="58"/>
        <end position="77"/>
    </location>
</feature>
<accession>A0ABR7LMM2</accession>
<dbReference type="PANTHER" id="PTHR23501:SF197">
    <property type="entry name" value="COMD"/>
    <property type="match status" value="1"/>
</dbReference>
<dbReference type="InterPro" id="IPR036388">
    <property type="entry name" value="WH-like_DNA-bd_sf"/>
</dbReference>
<feature type="transmembrane region" description="Helical" evidence="5">
    <location>
        <begin position="210"/>
        <end position="231"/>
    </location>
</feature>
<evidence type="ECO:0000256" key="5">
    <source>
        <dbReference type="SAM" id="Phobius"/>
    </source>
</evidence>
<organism evidence="7 8">
    <name type="scientific">Actinomadura alba</name>
    <dbReference type="NCBI Taxonomy" id="406431"/>
    <lineage>
        <taxon>Bacteria</taxon>
        <taxon>Bacillati</taxon>
        <taxon>Actinomycetota</taxon>
        <taxon>Actinomycetes</taxon>
        <taxon>Streptosporangiales</taxon>
        <taxon>Thermomonosporaceae</taxon>
        <taxon>Actinomadura</taxon>
    </lineage>
</organism>
<protein>
    <submittedName>
        <fullName evidence="7">MFS transporter</fullName>
    </submittedName>
</protein>
<gene>
    <name evidence="7" type="ORF">HKK74_10065</name>
</gene>
<feature type="transmembrane region" description="Helical" evidence="5">
    <location>
        <begin position="313"/>
        <end position="335"/>
    </location>
</feature>
<evidence type="ECO:0000259" key="6">
    <source>
        <dbReference type="PROSITE" id="PS50850"/>
    </source>
</evidence>
<feature type="transmembrane region" description="Helical" evidence="5">
    <location>
        <begin position="114"/>
        <end position="135"/>
    </location>
</feature>
<dbReference type="Pfam" id="PF07690">
    <property type="entry name" value="MFS_1"/>
    <property type="match status" value="1"/>
</dbReference>
<dbReference type="InterPro" id="IPR036259">
    <property type="entry name" value="MFS_trans_sf"/>
</dbReference>
<dbReference type="InterPro" id="IPR036390">
    <property type="entry name" value="WH_DNA-bd_sf"/>
</dbReference>
<evidence type="ECO:0000313" key="7">
    <source>
        <dbReference type="EMBL" id="MBC6465839.1"/>
    </source>
</evidence>
<dbReference type="SUPFAM" id="SSF103473">
    <property type="entry name" value="MFS general substrate transporter"/>
    <property type="match status" value="1"/>
</dbReference>
<dbReference type="Proteomes" id="UP000805614">
    <property type="component" value="Unassembled WGS sequence"/>
</dbReference>
<feature type="transmembrane region" description="Helical" evidence="5">
    <location>
        <begin position="89"/>
        <end position="108"/>
    </location>
</feature>
<dbReference type="Gene3D" id="1.20.1720.10">
    <property type="entry name" value="Multidrug resistance protein D"/>
    <property type="match status" value="1"/>
</dbReference>
<feature type="transmembrane region" description="Helical" evidence="5">
    <location>
        <begin position="403"/>
        <end position="427"/>
    </location>
</feature>
<keyword evidence="4 5" id="KW-0472">Membrane</keyword>
<feature type="transmembrane region" description="Helical" evidence="5">
    <location>
        <begin position="368"/>
        <end position="391"/>
    </location>
</feature>
<keyword evidence="8" id="KW-1185">Reference proteome</keyword>
<dbReference type="PROSITE" id="PS50850">
    <property type="entry name" value="MFS"/>
    <property type="match status" value="1"/>
</dbReference>
<feature type="transmembrane region" description="Helical" evidence="5">
    <location>
        <begin position="177"/>
        <end position="198"/>
    </location>
</feature>
<evidence type="ECO:0000256" key="1">
    <source>
        <dbReference type="ARBA" id="ARBA00004651"/>
    </source>
</evidence>
<proteinExistence type="predicted"/>
<feature type="transmembrane region" description="Helical" evidence="5">
    <location>
        <begin position="147"/>
        <end position="171"/>
    </location>
</feature>
<sequence>MEPKEMAVIAGESGIRLRGRPLVVGALLLAMLPAAMDQTALAAALPVIGGELRGGMGYDSWVICAYLLAMTASVMLWSRLGDRFGRKPLLMASLTIFLIGSALSGLAWDLDSLHIFRAVQGAGGGGLVVLTQVIVGDLVSPRDRGRYQGLFGAAFGVATIVGSLFGGVFVHYLSWRWIMLINLPITVIAMVMAAIVLPPTAQPEKHRVDYLGPTLLAGSVGMMLFTVVGVIQHSWPLLRALHIGSIAVALGVAWGLTQRRATEPTLPLRLFRNPVFSIGSAIDLVAGFVMFGSLIYVPVFLQVVRGRSPAASGIYLSPLILGVLIMAVVSGQLISRTGRYKAPLITGMALTTLGLLLCSSLTTSTPTLAISLALGVLGCGLGLVVQVPIIAVQNAVAYRDLGVATAGVTLSRAVGGVLGITVFSAILGDQLATRMREAVRAVQLLPGGDIVAIRRDPRLLSVLPPSTRAMVTAAFEHSFQMMFLWSIPIALAGLLLALLLRGTAVRATANVSDLGASCGAAPTVRSSRCEIDRQLSELLRSDADTAEKLQQTYGDLGEHAGTDTAPACLWALCRIARAGTIPADTLSGRPGDRTEEVRHCINRLIAEGLVTGDNGNLTITKDGQALNERLRECMQQTLTKFLGGWSADDYPELTRHLARLSQQFLGDDAQQHILKLGANP</sequence>
<feature type="transmembrane region" description="Helical" evidence="5">
    <location>
        <begin position="278"/>
        <end position="301"/>
    </location>
</feature>
<comment type="caution">
    <text evidence="7">The sequence shown here is derived from an EMBL/GenBank/DDBJ whole genome shotgun (WGS) entry which is preliminary data.</text>
</comment>
<keyword evidence="3 5" id="KW-1133">Transmembrane helix</keyword>
<dbReference type="EMBL" id="JABVEC010000006">
    <property type="protein sequence ID" value="MBC6465839.1"/>
    <property type="molecule type" value="Genomic_DNA"/>
</dbReference>
<evidence type="ECO:0000256" key="4">
    <source>
        <dbReference type="ARBA" id="ARBA00023136"/>
    </source>
</evidence>